<dbReference type="InterPro" id="IPR027815">
    <property type="entry name" value="CSC1/OSCA1-like_cyt"/>
</dbReference>
<feature type="transmembrane region" description="Helical" evidence="11">
    <location>
        <begin position="157"/>
        <end position="179"/>
    </location>
</feature>
<evidence type="ECO:0000256" key="7">
    <source>
        <dbReference type="ARBA" id="ARBA00023065"/>
    </source>
</evidence>
<evidence type="ECO:0000256" key="6">
    <source>
        <dbReference type="ARBA" id="ARBA00022989"/>
    </source>
</evidence>
<evidence type="ECO:0000259" key="12">
    <source>
        <dbReference type="Pfam" id="PF02714"/>
    </source>
</evidence>
<dbReference type="InterPro" id="IPR003864">
    <property type="entry name" value="CSC1/OSCA1-like_7TM"/>
</dbReference>
<feature type="domain" description="CSC1/OSCA1-like N-terminal transmembrane" evidence="13">
    <location>
        <begin position="7"/>
        <end position="181"/>
    </location>
</feature>
<comment type="caution">
    <text evidence="15">The sequence shown here is derived from an EMBL/GenBank/DDBJ whole genome shotgun (WGS) entry which is preliminary data.</text>
</comment>
<evidence type="ECO:0000313" key="15">
    <source>
        <dbReference type="EMBL" id="KAL3626062.1"/>
    </source>
</evidence>
<keyword evidence="4 11" id="KW-0812">Transmembrane</keyword>
<feature type="transmembrane region" description="Helical" evidence="11">
    <location>
        <begin position="101"/>
        <end position="121"/>
    </location>
</feature>
<dbReference type="Pfam" id="PF13967">
    <property type="entry name" value="RSN1_TM"/>
    <property type="match status" value="1"/>
</dbReference>
<accession>A0ABD3C913</accession>
<keyword evidence="9" id="KW-0407">Ion channel</keyword>
<feature type="domain" description="CSC1/OSCA1-like 7TM region" evidence="12">
    <location>
        <begin position="376"/>
        <end position="647"/>
    </location>
</feature>
<dbReference type="GO" id="GO:0016020">
    <property type="term" value="C:membrane"/>
    <property type="evidence" value="ECO:0007669"/>
    <property type="project" value="UniProtKB-SubCell"/>
</dbReference>
<feature type="transmembrane region" description="Helical" evidence="11">
    <location>
        <begin position="12"/>
        <end position="30"/>
    </location>
</feature>
<keyword evidence="6 11" id="KW-1133">Transmembrane helix</keyword>
<feature type="domain" description="CSC1/OSCA1-like cytosolic" evidence="14">
    <location>
        <begin position="202"/>
        <end position="364"/>
    </location>
</feature>
<dbReference type="Pfam" id="PF14703">
    <property type="entry name" value="PHM7_cyt"/>
    <property type="match status" value="1"/>
</dbReference>
<evidence type="ECO:0000256" key="11">
    <source>
        <dbReference type="SAM" id="Phobius"/>
    </source>
</evidence>
<feature type="transmembrane region" description="Helical" evidence="11">
    <location>
        <begin position="576"/>
        <end position="606"/>
    </location>
</feature>
<proteinExistence type="inferred from homology"/>
<dbReference type="PANTHER" id="PTHR13018">
    <property type="entry name" value="PROBABLE MEMBRANE PROTEIN DUF221-RELATED"/>
    <property type="match status" value="1"/>
</dbReference>
<dbReference type="InterPro" id="IPR032880">
    <property type="entry name" value="CSC1/OSCA1-like_N"/>
</dbReference>
<dbReference type="EMBL" id="JAVIJP010000047">
    <property type="protein sequence ID" value="KAL3626062.1"/>
    <property type="molecule type" value="Genomic_DNA"/>
</dbReference>
<feature type="transmembrane region" description="Helical" evidence="11">
    <location>
        <begin position="656"/>
        <end position="673"/>
    </location>
</feature>
<comment type="subcellular location">
    <subcellularLocation>
        <location evidence="1">Membrane</location>
        <topology evidence="1">Multi-pass membrane protein</topology>
    </subcellularLocation>
</comment>
<reference evidence="16" key="1">
    <citation type="journal article" date="2024" name="IScience">
        <title>Strigolactones Initiate the Formation of Haustorium-like Structures in Castilleja.</title>
        <authorList>
            <person name="Buerger M."/>
            <person name="Peterson D."/>
            <person name="Chory J."/>
        </authorList>
    </citation>
    <scope>NUCLEOTIDE SEQUENCE [LARGE SCALE GENOMIC DNA]</scope>
</reference>
<evidence type="ECO:0000259" key="13">
    <source>
        <dbReference type="Pfam" id="PF13967"/>
    </source>
</evidence>
<dbReference type="InterPro" id="IPR045122">
    <property type="entry name" value="Csc1-like"/>
</dbReference>
<keyword evidence="3" id="KW-0813">Transport</keyword>
<protein>
    <submittedName>
        <fullName evidence="15">Uncharacterized protein</fullName>
    </submittedName>
</protein>
<keyword evidence="5" id="KW-0106">Calcium</keyword>
<feature type="region of interest" description="Disordered" evidence="10">
    <location>
        <begin position="723"/>
        <end position="756"/>
    </location>
</feature>
<dbReference type="GO" id="GO:0034220">
    <property type="term" value="P:monoatomic ion transmembrane transport"/>
    <property type="evidence" value="ECO:0007669"/>
    <property type="project" value="UniProtKB-KW"/>
</dbReference>
<dbReference type="Proteomes" id="UP001632038">
    <property type="component" value="Unassembled WGS sequence"/>
</dbReference>
<evidence type="ECO:0000259" key="14">
    <source>
        <dbReference type="Pfam" id="PF14703"/>
    </source>
</evidence>
<evidence type="ECO:0000256" key="9">
    <source>
        <dbReference type="ARBA" id="ARBA00023303"/>
    </source>
</evidence>
<organism evidence="15 16">
    <name type="scientific">Castilleja foliolosa</name>
    <dbReference type="NCBI Taxonomy" id="1961234"/>
    <lineage>
        <taxon>Eukaryota</taxon>
        <taxon>Viridiplantae</taxon>
        <taxon>Streptophyta</taxon>
        <taxon>Embryophyta</taxon>
        <taxon>Tracheophyta</taxon>
        <taxon>Spermatophyta</taxon>
        <taxon>Magnoliopsida</taxon>
        <taxon>eudicotyledons</taxon>
        <taxon>Gunneridae</taxon>
        <taxon>Pentapetalae</taxon>
        <taxon>asterids</taxon>
        <taxon>lamiids</taxon>
        <taxon>Lamiales</taxon>
        <taxon>Orobanchaceae</taxon>
        <taxon>Pedicularideae</taxon>
        <taxon>Castillejinae</taxon>
        <taxon>Castilleja</taxon>
    </lineage>
</organism>
<dbReference type="PANTHER" id="PTHR13018:SF96">
    <property type="entry name" value="OS05G0393800 PROTEIN"/>
    <property type="match status" value="1"/>
</dbReference>
<keyword evidence="7" id="KW-0406">Ion transport</keyword>
<evidence type="ECO:0000313" key="16">
    <source>
        <dbReference type="Proteomes" id="UP001632038"/>
    </source>
</evidence>
<dbReference type="AlphaFoldDB" id="A0ABD3C913"/>
<evidence type="ECO:0000256" key="8">
    <source>
        <dbReference type="ARBA" id="ARBA00023136"/>
    </source>
</evidence>
<feature type="transmembrane region" description="Helical" evidence="11">
    <location>
        <begin position="632"/>
        <end position="650"/>
    </location>
</feature>
<feature type="transmembrane region" description="Helical" evidence="11">
    <location>
        <begin position="428"/>
        <end position="448"/>
    </location>
</feature>
<evidence type="ECO:0000256" key="5">
    <source>
        <dbReference type="ARBA" id="ARBA00022837"/>
    </source>
</evidence>
<evidence type="ECO:0000256" key="10">
    <source>
        <dbReference type="SAM" id="MobiDB-lite"/>
    </source>
</evidence>
<feature type="transmembrane region" description="Helical" evidence="11">
    <location>
        <begin position="469"/>
        <end position="488"/>
    </location>
</feature>
<evidence type="ECO:0000256" key="2">
    <source>
        <dbReference type="ARBA" id="ARBA00007779"/>
    </source>
</evidence>
<sequence>MANLQDIGVSAYINLISVLTFLLGFAILRLQPVNDRVYFAKWYKEGKRSSPKSSGASFKRFVNLNFWNYLMFWSWMPEALRMPDCELVDYAGLDSVAFIRIYLLGLKIFVPIAILAFAVLVPVNMTGETLESITDLTYSDIDKLSISNVPSGSIRCIGVLVAHIIMAYVVTFWTCYVLFKEYKLIANKRLLFIASEKRRPDQYTVLVRNIPPDTEETVNELVEHFFSVNHPEHYLTHKVVYNANRLSRIVTKKKRLRSLLTYYETQFERNTTKRPRMKRGCLGIFGKPVDAINHYKAQLERIIKEEDIEREKVITDPNAIIPTAFVSFKSRWGAAVCAQTQQSYDPTEWLTEWAPEPRDIYWDNLSISYAQLSVNKLIIIVAMFFLTFFFMIPIAFVQSLASIDGMQRVLVFLRPLFRKKRVKSVVQGYLPGIALKLFTSCLPIILTTMSKLEGHISRSLLEKRTAAKFHFFILVNVFFGSIITGAAFQQLNKFLHQSASQIPKTVGVAMPMKATFFITYIMVDGWSGVASEIIRLVPLIKFHLKNTLFVRTDWDKELAMEPGCLDFATTEPQIQLYFLLGLVYSVVTPLILPFIIVFFAFSFVIYRHQIINVYDQKYESGAAFWPDVHRRVIIGLVLSQILLMGLLSTMNALKSTPLLLVLTVLTIWFHRYCKERFEPAFKKFPIREAMMKDTIERTKEPKLDLKAYLHNAYVHPAMKDTEIERPKAIEDEENNPLVSIERDGSDKSSLSSSGSFTTEAVEELLSYLTPNHTS</sequence>
<evidence type="ECO:0000256" key="4">
    <source>
        <dbReference type="ARBA" id="ARBA00022692"/>
    </source>
</evidence>
<evidence type="ECO:0000256" key="1">
    <source>
        <dbReference type="ARBA" id="ARBA00004141"/>
    </source>
</evidence>
<name>A0ABD3C913_9LAMI</name>
<dbReference type="Pfam" id="PF02714">
    <property type="entry name" value="RSN1_7TM"/>
    <property type="match status" value="1"/>
</dbReference>
<comment type="similarity">
    <text evidence="2">Belongs to the CSC1 (TC 1.A.17) family.</text>
</comment>
<evidence type="ECO:0000256" key="3">
    <source>
        <dbReference type="ARBA" id="ARBA00022448"/>
    </source>
</evidence>
<keyword evidence="16" id="KW-1185">Reference proteome</keyword>
<gene>
    <name evidence="15" type="ORF">CASFOL_029611</name>
</gene>
<feature type="transmembrane region" description="Helical" evidence="11">
    <location>
        <begin position="377"/>
        <end position="396"/>
    </location>
</feature>
<keyword evidence="8 11" id="KW-0472">Membrane</keyword>